<evidence type="ECO:0000313" key="5">
    <source>
        <dbReference type="Proteomes" id="UP000431451"/>
    </source>
</evidence>
<proteinExistence type="predicted"/>
<dbReference type="STRING" id="137838.GCA_001458595_01372"/>
<gene>
    <name evidence="1" type="ORF">CNEO_44617</name>
    <name evidence="3" type="ORF">CNEONATNEC25_01050</name>
    <name evidence="2" type="ORF">CQ394_15670</name>
</gene>
<sequence>MDKSVFSYLDKKYRYLNNYIRTINKYLFTDPKRAIEQERNYVENLTQEIAKLEGYGLLNSMTQFERLRKLECEGVLNHNIQKSFHMVRVLETKAAFSDIRGQIEAALSINRNIHAITSWFVKSYIYPKYVIVSYNNPILQQGKVYAIDNDGIIDIMKKQHNDSLTEKNKLKDEVIMQNKNDKEIDSTEFFLDSIFN</sequence>
<dbReference type="Proteomes" id="UP000220840">
    <property type="component" value="Unassembled WGS sequence"/>
</dbReference>
<reference evidence="3 5" key="2">
    <citation type="submission" date="2018-06" db="EMBL/GenBank/DDBJ databases">
        <authorList>
            <consortium name="IHU Genomes"/>
        </authorList>
    </citation>
    <scope>NUCLEOTIDE SEQUENCE [LARGE SCALE GENOMIC DNA]</scope>
    <source>
        <strain evidence="3 5">NEC25</strain>
    </source>
</reference>
<dbReference type="AlphaFoldDB" id="A0A2A7MEJ2"/>
<evidence type="ECO:0000313" key="2">
    <source>
        <dbReference type="EMBL" id="PEG30076.1"/>
    </source>
</evidence>
<dbReference type="EMBL" id="UWJD01000001">
    <property type="protein sequence ID" value="VCT83454.1"/>
    <property type="molecule type" value="Genomic_DNA"/>
</dbReference>
<accession>A0A2A7MEJ2</accession>
<reference evidence="2 4" key="1">
    <citation type="submission" date="2017-10" db="EMBL/GenBank/DDBJ databases">
        <title>Effective Description of Clostridium neonatale sp. nov. linked to necrotizing enterocolitis in neonates and a clarification of species assignable to the genus Clostridium (Prazmowski 1880) emend. Lawson and Rainey 2016.</title>
        <authorList>
            <person name="Bernard K."/>
            <person name="Burdz T."/>
            <person name="Wiebe D."/>
            <person name="Balcewich B."/>
            <person name="Alfa M."/>
            <person name="Bernier A.-M."/>
        </authorList>
    </citation>
    <scope>NUCLEOTIDE SEQUENCE [LARGE SCALE GENOMIC DNA]</scope>
    <source>
        <strain evidence="2 4">LCDC99A005</strain>
    </source>
</reference>
<dbReference type="EMBL" id="CAKJVE010000004">
    <property type="protein sequence ID" value="CAG9710153.1"/>
    <property type="molecule type" value="Genomic_DNA"/>
</dbReference>
<dbReference type="OrthoDB" id="257964at2"/>
<reference evidence="1" key="3">
    <citation type="submission" date="2021-10" db="EMBL/GenBank/DDBJ databases">
        <authorList>
            <person name="Mesa V."/>
        </authorList>
    </citation>
    <scope>NUCLEOTIDE SEQUENCE</scope>
    <source>
        <strain evidence="1">CC3_PB</strain>
    </source>
</reference>
<protein>
    <submittedName>
        <fullName evidence="2">Uncharacterized protein</fullName>
    </submittedName>
</protein>
<dbReference type="EMBL" id="PDCJ01000002">
    <property type="protein sequence ID" value="PEG30076.1"/>
    <property type="molecule type" value="Genomic_DNA"/>
</dbReference>
<evidence type="ECO:0000313" key="4">
    <source>
        <dbReference type="Proteomes" id="UP000220840"/>
    </source>
</evidence>
<evidence type="ECO:0000313" key="1">
    <source>
        <dbReference type="EMBL" id="CAG9710153.1"/>
    </source>
</evidence>
<name>A0A2A7MEJ2_9CLOT</name>
<dbReference type="Proteomes" id="UP000789738">
    <property type="component" value="Unassembled WGS sequence"/>
</dbReference>
<keyword evidence="4" id="KW-1185">Reference proteome</keyword>
<dbReference type="RefSeq" id="WP_058294241.1">
    <property type="nucleotide sequence ID" value="NZ_CAKJVE010000004.1"/>
</dbReference>
<organism evidence="2 4">
    <name type="scientific">Clostridium neonatale</name>
    <dbReference type="NCBI Taxonomy" id="137838"/>
    <lineage>
        <taxon>Bacteria</taxon>
        <taxon>Bacillati</taxon>
        <taxon>Bacillota</taxon>
        <taxon>Clostridia</taxon>
        <taxon>Eubacteriales</taxon>
        <taxon>Clostridiaceae</taxon>
        <taxon>Clostridium</taxon>
    </lineage>
</organism>
<evidence type="ECO:0000313" key="3">
    <source>
        <dbReference type="EMBL" id="VCT83454.1"/>
    </source>
</evidence>
<dbReference type="Proteomes" id="UP000431451">
    <property type="component" value="Unassembled WGS sequence"/>
</dbReference>